<name>A0A437M0I2_9SPHN</name>
<reference evidence="7 8" key="1">
    <citation type="submission" date="2019-01" db="EMBL/GenBank/DDBJ databases">
        <authorList>
            <person name="Chen W.-M."/>
        </authorList>
    </citation>
    <scope>NUCLEOTIDE SEQUENCE [LARGE SCALE GENOMIC DNA]</scope>
    <source>
        <strain evidence="7 8">CCP-7</strain>
    </source>
</reference>
<evidence type="ECO:0000313" key="8">
    <source>
        <dbReference type="Proteomes" id="UP000282971"/>
    </source>
</evidence>
<evidence type="ECO:0000313" key="7">
    <source>
        <dbReference type="EMBL" id="RVT91197.1"/>
    </source>
</evidence>
<dbReference type="SUPFAM" id="SSF46689">
    <property type="entry name" value="Homeodomain-like"/>
    <property type="match status" value="1"/>
</dbReference>
<dbReference type="AlphaFoldDB" id="A0A437M0I2"/>
<dbReference type="InterPro" id="IPR050109">
    <property type="entry name" value="HTH-type_TetR-like_transc_reg"/>
</dbReference>
<evidence type="ECO:0000256" key="5">
    <source>
        <dbReference type="SAM" id="MobiDB-lite"/>
    </source>
</evidence>
<dbReference type="GO" id="GO:0000976">
    <property type="term" value="F:transcription cis-regulatory region binding"/>
    <property type="evidence" value="ECO:0007669"/>
    <property type="project" value="TreeGrafter"/>
</dbReference>
<dbReference type="InterPro" id="IPR009057">
    <property type="entry name" value="Homeodomain-like_sf"/>
</dbReference>
<proteinExistence type="predicted"/>
<feature type="region of interest" description="Disordered" evidence="5">
    <location>
        <begin position="1"/>
        <end position="23"/>
    </location>
</feature>
<dbReference type="Proteomes" id="UP000282971">
    <property type="component" value="Unassembled WGS sequence"/>
</dbReference>
<dbReference type="InterPro" id="IPR036271">
    <property type="entry name" value="Tet_transcr_reg_TetR-rel_C_sf"/>
</dbReference>
<keyword evidence="3" id="KW-0804">Transcription</keyword>
<keyword evidence="1" id="KW-0805">Transcription regulation</keyword>
<dbReference type="EMBL" id="SACN01000002">
    <property type="protein sequence ID" value="RVT91197.1"/>
    <property type="molecule type" value="Genomic_DNA"/>
</dbReference>
<evidence type="ECO:0000259" key="6">
    <source>
        <dbReference type="PROSITE" id="PS50977"/>
    </source>
</evidence>
<gene>
    <name evidence="7" type="ORF">EOD43_16935</name>
</gene>
<keyword evidence="2 4" id="KW-0238">DNA-binding</keyword>
<dbReference type="PANTHER" id="PTHR30055">
    <property type="entry name" value="HTH-TYPE TRANSCRIPTIONAL REGULATOR RUTR"/>
    <property type="match status" value="1"/>
</dbReference>
<sequence length="201" mass="21654">MGENGVPSEAADNAVRARGRPRSADRDREIRNAAWLLIAELGCGGLTFEAIAQRVGCSRSTLYRRYATKAELISHLLDQTVRDFAPQFDVDASPREKVLAYAGTCARMYAGSRGAALTQIIAASHTDPGIAEAVRSHSQMVESHYYEPMALLAPNASDRAIKLALHGLIGAILHHVATRRDTLSDAEIVRMADAAIAMAQA</sequence>
<feature type="domain" description="HTH tetR-type" evidence="6">
    <location>
        <begin position="24"/>
        <end position="84"/>
    </location>
</feature>
<evidence type="ECO:0000256" key="2">
    <source>
        <dbReference type="ARBA" id="ARBA00023125"/>
    </source>
</evidence>
<feature type="DNA-binding region" description="H-T-H motif" evidence="4">
    <location>
        <begin position="47"/>
        <end position="66"/>
    </location>
</feature>
<dbReference type="InterPro" id="IPR001647">
    <property type="entry name" value="HTH_TetR"/>
</dbReference>
<keyword evidence="8" id="KW-1185">Reference proteome</keyword>
<comment type="caution">
    <text evidence="7">The sequence shown here is derived from an EMBL/GenBank/DDBJ whole genome shotgun (WGS) entry which is preliminary data.</text>
</comment>
<evidence type="ECO:0000256" key="3">
    <source>
        <dbReference type="ARBA" id="ARBA00023163"/>
    </source>
</evidence>
<dbReference type="Pfam" id="PF00440">
    <property type="entry name" value="TetR_N"/>
    <property type="match status" value="1"/>
</dbReference>
<accession>A0A437M0I2</accession>
<dbReference type="SUPFAM" id="SSF48498">
    <property type="entry name" value="Tetracyclin repressor-like, C-terminal domain"/>
    <property type="match status" value="1"/>
</dbReference>
<dbReference type="PANTHER" id="PTHR30055:SF234">
    <property type="entry name" value="HTH-TYPE TRANSCRIPTIONAL REGULATOR BETI"/>
    <property type="match status" value="1"/>
</dbReference>
<dbReference type="PROSITE" id="PS50977">
    <property type="entry name" value="HTH_TETR_2"/>
    <property type="match status" value="1"/>
</dbReference>
<evidence type="ECO:0000256" key="1">
    <source>
        <dbReference type="ARBA" id="ARBA00023015"/>
    </source>
</evidence>
<evidence type="ECO:0000256" key="4">
    <source>
        <dbReference type="PROSITE-ProRule" id="PRU00335"/>
    </source>
</evidence>
<dbReference type="Gene3D" id="1.10.357.10">
    <property type="entry name" value="Tetracycline Repressor, domain 2"/>
    <property type="match status" value="1"/>
</dbReference>
<dbReference type="PRINTS" id="PR00455">
    <property type="entry name" value="HTHTETR"/>
</dbReference>
<protein>
    <submittedName>
        <fullName evidence="7">TetR/AcrR family transcriptional regulator</fullName>
    </submittedName>
</protein>
<dbReference type="GO" id="GO:0003700">
    <property type="term" value="F:DNA-binding transcription factor activity"/>
    <property type="evidence" value="ECO:0007669"/>
    <property type="project" value="TreeGrafter"/>
</dbReference>
<organism evidence="7 8">
    <name type="scientific">Sphingomonas crocodyli</name>
    <dbReference type="NCBI Taxonomy" id="1979270"/>
    <lineage>
        <taxon>Bacteria</taxon>
        <taxon>Pseudomonadati</taxon>
        <taxon>Pseudomonadota</taxon>
        <taxon>Alphaproteobacteria</taxon>
        <taxon>Sphingomonadales</taxon>
        <taxon>Sphingomonadaceae</taxon>
        <taxon>Sphingomonas</taxon>
    </lineage>
</organism>
<dbReference type="OrthoDB" id="7510588at2"/>